<feature type="region of interest" description="Disordered" evidence="6">
    <location>
        <begin position="135"/>
        <end position="159"/>
    </location>
</feature>
<sequence>MAARSTPVQPMYHMRPYTFPNEPVYPSTSGMYRMAPYFPARPPSSASGEMNVSNDVSSYSEDDLRQLESVHLEIEKELGSLKTRVDACNKKTLQLERESESNKVDRGNQFAKLEKRQDSINQMVTNLKHEMNLLKQQRRTASPRSTPEPAKQSTIQPPPIPVDAVVKCHPDNPPSATLLVFSHLQKYTPVSWRSMCHSTLSTPYPLSSTLLQHVEKSIQPKLILTLIWKGEADKPTLQISASQTTIYCDHTIAKYLCRLYAEDLYEESTPQIATEIDHWINSFSMQLLAGSSKEKQNLIKNLNAHFGKNRWLVGDQMSLADIVAFSYLTNRNILEEIKLQKNVTEWIKQTSLELPFSLPTLQPLFTIPQS</sequence>
<dbReference type="Pfam" id="PF00043">
    <property type="entry name" value="GST_C"/>
    <property type="match status" value="1"/>
</dbReference>
<reference evidence="9 10" key="1">
    <citation type="journal article" date="2023" name="BMC Biol.">
        <title>The compact genome of the sponge Oopsacas minuta (Hexactinellida) is lacking key metazoan core genes.</title>
        <authorList>
            <person name="Santini S."/>
            <person name="Schenkelaars Q."/>
            <person name="Jourda C."/>
            <person name="Duchesne M."/>
            <person name="Belahbib H."/>
            <person name="Rocher C."/>
            <person name="Selva M."/>
            <person name="Riesgo A."/>
            <person name="Vervoort M."/>
            <person name="Leys S.P."/>
            <person name="Kodjabachian L."/>
            <person name="Le Bivic A."/>
            <person name="Borchiellini C."/>
            <person name="Claverie J.M."/>
            <person name="Renard E."/>
        </authorList>
    </citation>
    <scope>NUCLEOTIDE SEQUENCE [LARGE SCALE GENOMIC DNA]</scope>
    <source>
        <strain evidence="9">SPO-2</strain>
    </source>
</reference>
<evidence type="ECO:0000313" key="9">
    <source>
        <dbReference type="EMBL" id="KAI6652810.1"/>
    </source>
</evidence>
<dbReference type="InterPro" id="IPR042360">
    <property type="entry name" value="AIMP2"/>
</dbReference>
<dbReference type="InterPro" id="IPR041503">
    <property type="entry name" value="AIMP2_thioredoxin"/>
</dbReference>
<dbReference type="PANTHER" id="PTHR13438:SF2">
    <property type="entry name" value="AMINOACYL TRNA SYNTHASE COMPLEX-INTERACTING MULTIFUNCTIONAL PROTEIN 2"/>
    <property type="match status" value="1"/>
</dbReference>
<evidence type="ECO:0000256" key="5">
    <source>
        <dbReference type="ARBA" id="ARBA00023242"/>
    </source>
</evidence>
<proteinExistence type="predicted"/>
<dbReference type="AlphaFoldDB" id="A0AAV7JWU3"/>
<evidence type="ECO:0000256" key="6">
    <source>
        <dbReference type="SAM" id="MobiDB-lite"/>
    </source>
</evidence>
<dbReference type="Pfam" id="PF18569">
    <property type="entry name" value="Thioredoxin_16"/>
    <property type="match status" value="1"/>
</dbReference>
<feature type="domain" description="AIMP2 thioredoxin-like" evidence="8">
    <location>
        <begin position="162"/>
        <end position="246"/>
    </location>
</feature>
<keyword evidence="5" id="KW-0539">Nucleus</keyword>
<dbReference type="GO" id="GO:0017101">
    <property type="term" value="C:aminoacyl-tRNA synthetase multienzyme complex"/>
    <property type="evidence" value="ECO:0007669"/>
    <property type="project" value="InterPro"/>
</dbReference>
<evidence type="ECO:0000256" key="4">
    <source>
        <dbReference type="ARBA" id="ARBA00022917"/>
    </source>
</evidence>
<feature type="compositionally biased region" description="Polar residues" evidence="6">
    <location>
        <begin position="139"/>
        <end position="155"/>
    </location>
</feature>
<evidence type="ECO:0000313" key="10">
    <source>
        <dbReference type="Proteomes" id="UP001165289"/>
    </source>
</evidence>
<keyword evidence="3" id="KW-0963">Cytoplasm</keyword>
<dbReference type="Gene3D" id="1.20.1050.130">
    <property type="match status" value="1"/>
</dbReference>
<name>A0AAV7JWU3_9METZ</name>
<dbReference type="Proteomes" id="UP001165289">
    <property type="component" value="Unassembled WGS sequence"/>
</dbReference>
<gene>
    <name evidence="9" type="ORF">LOD99_4196</name>
</gene>
<evidence type="ECO:0000259" key="7">
    <source>
        <dbReference type="Pfam" id="PF00043"/>
    </source>
</evidence>
<dbReference type="GO" id="GO:0005829">
    <property type="term" value="C:cytosol"/>
    <property type="evidence" value="ECO:0007669"/>
    <property type="project" value="UniProtKB-SubCell"/>
</dbReference>
<dbReference type="PANTHER" id="PTHR13438">
    <property type="entry name" value="AMINOACYL TRNA SYNTHASE COMPLEX-INTERACTING MULTIFUNCTIONAL PROTEIN"/>
    <property type="match status" value="1"/>
</dbReference>
<accession>A0AAV7JWU3</accession>
<dbReference type="EMBL" id="JAKMXF010000297">
    <property type="protein sequence ID" value="KAI6652810.1"/>
    <property type="molecule type" value="Genomic_DNA"/>
</dbReference>
<dbReference type="SUPFAM" id="SSF47616">
    <property type="entry name" value="GST C-terminal domain-like"/>
    <property type="match status" value="1"/>
</dbReference>
<dbReference type="InterPro" id="IPR004046">
    <property type="entry name" value="GST_C"/>
</dbReference>
<dbReference type="InterPro" id="IPR036282">
    <property type="entry name" value="Glutathione-S-Trfase_C_sf"/>
</dbReference>
<organism evidence="9 10">
    <name type="scientific">Oopsacas minuta</name>
    <dbReference type="NCBI Taxonomy" id="111878"/>
    <lineage>
        <taxon>Eukaryota</taxon>
        <taxon>Metazoa</taxon>
        <taxon>Porifera</taxon>
        <taxon>Hexactinellida</taxon>
        <taxon>Hexasterophora</taxon>
        <taxon>Lyssacinosida</taxon>
        <taxon>Leucopsacidae</taxon>
        <taxon>Oopsacas</taxon>
    </lineage>
</organism>
<keyword evidence="10" id="KW-1185">Reference proteome</keyword>
<evidence type="ECO:0000256" key="3">
    <source>
        <dbReference type="ARBA" id="ARBA00022490"/>
    </source>
</evidence>
<dbReference type="GO" id="GO:0005634">
    <property type="term" value="C:nucleus"/>
    <property type="evidence" value="ECO:0007669"/>
    <property type="project" value="UniProtKB-SubCell"/>
</dbReference>
<feature type="domain" description="Glutathione S-transferase C-terminal" evidence="7">
    <location>
        <begin position="291"/>
        <end position="346"/>
    </location>
</feature>
<protein>
    <submittedName>
        <fullName evidence="9">Aminoacyl tRNA synthase complex-interacting multifunctional protein 2-like</fullName>
    </submittedName>
</protein>
<comment type="caution">
    <text evidence="9">The sequence shown here is derived from an EMBL/GenBank/DDBJ whole genome shotgun (WGS) entry which is preliminary data.</text>
</comment>
<evidence type="ECO:0000259" key="8">
    <source>
        <dbReference type="Pfam" id="PF18569"/>
    </source>
</evidence>
<evidence type="ECO:0000256" key="1">
    <source>
        <dbReference type="ARBA" id="ARBA00004123"/>
    </source>
</evidence>
<evidence type="ECO:0000256" key="2">
    <source>
        <dbReference type="ARBA" id="ARBA00004514"/>
    </source>
</evidence>
<dbReference type="GO" id="GO:0006412">
    <property type="term" value="P:translation"/>
    <property type="evidence" value="ECO:0007669"/>
    <property type="project" value="UniProtKB-KW"/>
</dbReference>
<comment type="subcellular location">
    <subcellularLocation>
        <location evidence="2">Cytoplasm</location>
        <location evidence="2">Cytosol</location>
    </subcellularLocation>
    <subcellularLocation>
        <location evidence="1">Nucleus</location>
    </subcellularLocation>
</comment>
<keyword evidence="4" id="KW-0648">Protein biosynthesis</keyword>